<dbReference type="InterPro" id="IPR036594">
    <property type="entry name" value="Meth_synthase_dom"/>
</dbReference>
<dbReference type="PANTHER" id="PTHR45833:SF1">
    <property type="entry name" value="METHIONINE SYNTHASE"/>
    <property type="match status" value="1"/>
</dbReference>
<dbReference type="InterPro" id="IPR050554">
    <property type="entry name" value="Met_Synthase/Corrinoid"/>
</dbReference>
<dbReference type="GO" id="GO:0005829">
    <property type="term" value="C:cytosol"/>
    <property type="evidence" value="ECO:0007669"/>
    <property type="project" value="TreeGrafter"/>
</dbReference>
<proteinExistence type="predicted"/>
<dbReference type="GO" id="GO:0050667">
    <property type="term" value="P:homocysteine metabolic process"/>
    <property type="evidence" value="ECO:0007669"/>
    <property type="project" value="TreeGrafter"/>
</dbReference>
<evidence type="ECO:0000256" key="2">
    <source>
        <dbReference type="ARBA" id="ARBA00023285"/>
    </source>
</evidence>
<comment type="caution">
    <text evidence="4">The sequence shown here is derived from an EMBL/GenBank/DDBJ whole genome shotgun (WGS) entry which is preliminary data.</text>
</comment>
<dbReference type="Pfam" id="PF02310">
    <property type="entry name" value="B12-binding"/>
    <property type="match status" value="1"/>
</dbReference>
<feature type="domain" description="B12-binding" evidence="3">
    <location>
        <begin position="103"/>
        <end position="229"/>
    </location>
</feature>
<reference evidence="4 5" key="1">
    <citation type="submission" date="2020-03" db="EMBL/GenBank/DDBJ databases">
        <title>Draft genome of Streptomyces sp. ventii, isolated from the Axial Seamount in the Pacific Ocean, and resequencing of the two type strains Streptomyces lonarensis strain NCL 716 and Streptomyces bohaiensis strain 11A07.</title>
        <authorList>
            <person name="Loughran R.M."/>
            <person name="Pfannmuller K.M."/>
            <person name="Wasson B.J."/>
            <person name="Deadmond M.C."/>
            <person name="Paddock B.E."/>
            <person name="Koyack M.J."/>
            <person name="Gallegos D.A."/>
            <person name="Mitchell E.A."/>
            <person name="Ushijima B."/>
            <person name="Saw J.H."/>
            <person name="Mcphail K.L."/>
            <person name="Videau P."/>
        </authorList>
    </citation>
    <scope>NUCLEOTIDE SEQUENCE [LARGE SCALE GENOMIC DNA]</scope>
    <source>
        <strain evidence="4 5">NCL716</strain>
    </source>
</reference>
<dbReference type="RefSeq" id="WP_167970510.1">
    <property type="nucleotide sequence ID" value="NZ_BHZG01000258.1"/>
</dbReference>
<dbReference type="AlphaFoldDB" id="A0A7X6HZ98"/>
<dbReference type="InterPro" id="IPR036724">
    <property type="entry name" value="Cobalamin-bd_sf"/>
</dbReference>
<dbReference type="Pfam" id="PF02607">
    <property type="entry name" value="B12-binding_2"/>
    <property type="match status" value="1"/>
</dbReference>
<name>A0A7X6HZ98_9ACTN</name>
<keyword evidence="5" id="KW-1185">Reference proteome</keyword>
<sequence length="368" mass="39928">MTVRTTQRPGPDLDPGVYRDQLWAALREGDEYAAASAVFEGLENGLGAEQILLEVIAPAQGRVGEEWAANRMTVADEHVATAINERVIAALAHHPAGRVRPEHGRITVACVEGEWHSLPARLLSEVLRLRGWRVDFLGAHVPTPHLIAHLHRTGPEAVLLSASIPTHLPTAHAAITAALAAGVPVLAGGAAFGPDGRYARSLGATEWAGDARAVARLLLEGLPRPDPTAMHLPIEDLPHLADQEYTMIARTRAELVRATLTGLEERFPPMREYTARQRRHTAEDIAHIVEYLSTALYMDDVRLFTTFISWTGEILTAREVPTHTLGLTFDVLGAQLKDFPRARALLDQGRAAVTDSPHTPIPGNGKPA</sequence>
<dbReference type="SUPFAM" id="SSF52242">
    <property type="entry name" value="Cobalamin (vitamin B12)-binding domain"/>
    <property type="match status" value="1"/>
</dbReference>
<keyword evidence="1" id="KW-0479">Metal-binding</keyword>
<dbReference type="GO" id="GO:0008705">
    <property type="term" value="F:methionine synthase activity"/>
    <property type="evidence" value="ECO:0007669"/>
    <property type="project" value="TreeGrafter"/>
</dbReference>
<dbReference type="GO" id="GO:0031419">
    <property type="term" value="F:cobalamin binding"/>
    <property type="evidence" value="ECO:0007669"/>
    <property type="project" value="InterPro"/>
</dbReference>
<dbReference type="InterPro" id="IPR006158">
    <property type="entry name" value="Cobalamin-bd"/>
</dbReference>
<dbReference type="GO" id="GO:0046872">
    <property type="term" value="F:metal ion binding"/>
    <property type="evidence" value="ECO:0007669"/>
    <property type="project" value="UniProtKB-KW"/>
</dbReference>
<organism evidence="4 5">
    <name type="scientific">Streptomyces lonarensis</name>
    <dbReference type="NCBI Taxonomy" id="700599"/>
    <lineage>
        <taxon>Bacteria</taxon>
        <taxon>Bacillati</taxon>
        <taxon>Actinomycetota</taxon>
        <taxon>Actinomycetes</taxon>
        <taxon>Kitasatosporales</taxon>
        <taxon>Streptomycetaceae</taxon>
        <taxon>Streptomyces</taxon>
    </lineage>
</organism>
<evidence type="ECO:0000259" key="3">
    <source>
        <dbReference type="PROSITE" id="PS51332"/>
    </source>
</evidence>
<protein>
    <submittedName>
        <fullName evidence="4">Cobalamin-binding protein</fullName>
    </submittedName>
</protein>
<dbReference type="EMBL" id="JAAVJD010000083">
    <property type="protein sequence ID" value="NJQ06433.1"/>
    <property type="molecule type" value="Genomic_DNA"/>
</dbReference>
<evidence type="ECO:0000313" key="4">
    <source>
        <dbReference type="EMBL" id="NJQ06433.1"/>
    </source>
</evidence>
<dbReference type="Gene3D" id="1.10.1240.10">
    <property type="entry name" value="Methionine synthase domain"/>
    <property type="match status" value="1"/>
</dbReference>
<dbReference type="GO" id="GO:0046653">
    <property type="term" value="P:tetrahydrofolate metabolic process"/>
    <property type="evidence" value="ECO:0007669"/>
    <property type="project" value="TreeGrafter"/>
</dbReference>
<keyword evidence="2" id="KW-0170">Cobalt</keyword>
<gene>
    <name evidence="4" type="ORF">HCN56_12780</name>
</gene>
<evidence type="ECO:0000313" key="5">
    <source>
        <dbReference type="Proteomes" id="UP000578686"/>
    </source>
</evidence>
<dbReference type="PROSITE" id="PS51332">
    <property type="entry name" value="B12_BINDING"/>
    <property type="match status" value="1"/>
</dbReference>
<dbReference type="Proteomes" id="UP000578686">
    <property type="component" value="Unassembled WGS sequence"/>
</dbReference>
<dbReference type="PANTHER" id="PTHR45833">
    <property type="entry name" value="METHIONINE SYNTHASE"/>
    <property type="match status" value="1"/>
</dbReference>
<dbReference type="Gene3D" id="3.40.50.280">
    <property type="entry name" value="Cobalamin-binding domain"/>
    <property type="match status" value="1"/>
</dbReference>
<dbReference type="InterPro" id="IPR003759">
    <property type="entry name" value="Cbl-bd_cap"/>
</dbReference>
<accession>A0A7X6HZ98</accession>
<evidence type="ECO:0000256" key="1">
    <source>
        <dbReference type="ARBA" id="ARBA00022723"/>
    </source>
</evidence>